<dbReference type="AlphaFoldDB" id="F0WTR7"/>
<reference evidence="1" key="1">
    <citation type="journal article" date="2011" name="PLoS Biol.">
        <title>Gene gain and loss during evolution of obligate parasitism in the white rust pathogen of Arabidopsis thaliana.</title>
        <authorList>
            <person name="Kemen E."/>
            <person name="Gardiner A."/>
            <person name="Schultz-Larsen T."/>
            <person name="Kemen A.C."/>
            <person name="Balmuth A.L."/>
            <person name="Robert-Seilaniantz A."/>
            <person name="Bailey K."/>
            <person name="Holub E."/>
            <person name="Studholme D.J."/>
            <person name="Maclean D."/>
            <person name="Jones J.D."/>
        </authorList>
    </citation>
    <scope>NUCLEOTIDE SEQUENCE</scope>
</reference>
<protein>
    <submittedName>
        <fullName evidence="1">Glucosidase 2 subunit beta putative</fullName>
    </submittedName>
</protein>
<evidence type="ECO:0000313" key="1">
    <source>
        <dbReference type="EMBL" id="CCA24760.1"/>
    </source>
</evidence>
<dbReference type="PANTHER" id="PTHR28617">
    <property type="entry name" value="CILIA- AND FLAGELLA-ASSOCIATED PROTEIN 77"/>
    <property type="match status" value="1"/>
</dbReference>
<dbReference type="HOGENOM" id="CLU_111818_0_0_1"/>
<reference evidence="1" key="2">
    <citation type="submission" date="2011-02" db="EMBL/GenBank/DDBJ databases">
        <authorList>
            <person name="MacLean D."/>
        </authorList>
    </citation>
    <scope>NUCLEOTIDE SEQUENCE</scope>
</reference>
<accession>F0WTR7</accession>
<name>F0WTR7_9STRA</name>
<sequence>MTKNSSLRCTLVKHTVGTVRRTTYDLPDIEDGTHIYGYRLPRDPEGAGDMIRNWAQGRQCKHLSNSSDFSDDSIVNDAVITPRRRKTPRVDKDIIHGVKTIPSEDIRGLIQARYTSFSNDSSNYADLSRMNVKGQLPREARDCVMKDIRKLAMPLKERESPKKPFKMTKFKNVPPVLHTQPTRMT</sequence>
<dbReference type="InterPro" id="IPR029147">
    <property type="entry name" value="CFAP77"/>
</dbReference>
<dbReference type="Pfam" id="PF14825">
    <property type="entry name" value="CFAP77"/>
    <property type="match status" value="1"/>
</dbReference>
<dbReference type="PANTHER" id="PTHR28617:SF1">
    <property type="entry name" value="CILIA- AND FLAGELLA-ASSOCIATED PROTEIN 77"/>
    <property type="match status" value="1"/>
</dbReference>
<proteinExistence type="predicted"/>
<gene>
    <name evidence="1" type="primary">AlNc14C257G9742</name>
    <name evidence="1" type="ORF">ALNC14_109040</name>
</gene>
<dbReference type="EMBL" id="FR824302">
    <property type="protein sequence ID" value="CCA24760.1"/>
    <property type="molecule type" value="Genomic_DNA"/>
</dbReference>
<organism evidence="1">
    <name type="scientific">Albugo laibachii Nc14</name>
    <dbReference type="NCBI Taxonomy" id="890382"/>
    <lineage>
        <taxon>Eukaryota</taxon>
        <taxon>Sar</taxon>
        <taxon>Stramenopiles</taxon>
        <taxon>Oomycota</taxon>
        <taxon>Peronosporomycetes</taxon>
        <taxon>Albuginales</taxon>
        <taxon>Albuginaceae</taxon>
        <taxon>Albugo</taxon>
    </lineage>
</organism>